<dbReference type="EMBL" id="JYDJ01000013">
    <property type="protein sequence ID" value="KRX49718.1"/>
    <property type="molecule type" value="Genomic_DNA"/>
</dbReference>
<dbReference type="Proteomes" id="UP000055048">
    <property type="component" value="Unassembled WGS sequence"/>
</dbReference>
<name>A0A0V0UED1_9BILA</name>
<protein>
    <submittedName>
        <fullName evidence="1">Uncharacterized protein</fullName>
    </submittedName>
</protein>
<sequence length="84" mass="9864">MRMFYEKKHQCQTFLNWHIIPLLEQNPIYAVAEYEQNCLFSEDKNGHMLIIAILYILHANTDLTQQTEIAIRTVLAKPPCCEVN</sequence>
<evidence type="ECO:0000313" key="2">
    <source>
        <dbReference type="Proteomes" id="UP000055048"/>
    </source>
</evidence>
<comment type="caution">
    <text evidence="1">The sequence shown here is derived from an EMBL/GenBank/DDBJ whole genome shotgun (WGS) entry which is preliminary data.</text>
</comment>
<dbReference type="AlphaFoldDB" id="A0A0V0UED1"/>
<organism evidence="1 2">
    <name type="scientific">Trichinella murrelli</name>
    <dbReference type="NCBI Taxonomy" id="144512"/>
    <lineage>
        <taxon>Eukaryota</taxon>
        <taxon>Metazoa</taxon>
        <taxon>Ecdysozoa</taxon>
        <taxon>Nematoda</taxon>
        <taxon>Enoplea</taxon>
        <taxon>Dorylaimia</taxon>
        <taxon>Trichinellida</taxon>
        <taxon>Trichinellidae</taxon>
        <taxon>Trichinella</taxon>
    </lineage>
</organism>
<keyword evidence="2" id="KW-1185">Reference proteome</keyword>
<evidence type="ECO:0000313" key="1">
    <source>
        <dbReference type="EMBL" id="KRX49718.1"/>
    </source>
</evidence>
<reference evidence="1 2" key="1">
    <citation type="submission" date="2015-01" db="EMBL/GenBank/DDBJ databases">
        <title>Evolution of Trichinella species and genotypes.</title>
        <authorList>
            <person name="Korhonen P.K."/>
            <person name="Edoardo P."/>
            <person name="Giuseppe L.R."/>
            <person name="Gasser R.B."/>
        </authorList>
    </citation>
    <scope>NUCLEOTIDE SEQUENCE [LARGE SCALE GENOMIC DNA]</scope>
    <source>
        <strain evidence="1">ISS417</strain>
    </source>
</reference>
<accession>A0A0V0UED1</accession>
<proteinExistence type="predicted"/>
<gene>
    <name evidence="1" type="ORF">T05_3198</name>
</gene>